<dbReference type="Gene3D" id="3.30.1490.20">
    <property type="entry name" value="ATP-grasp fold, A domain"/>
    <property type="match status" value="1"/>
</dbReference>
<dbReference type="SUPFAM" id="SSF56059">
    <property type="entry name" value="Glutathione synthetase ATP-binding domain-like"/>
    <property type="match status" value="1"/>
</dbReference>
<evidence type="ECO:0000259" key="5">
    <source>
        <dbReference type="PROSITE" id="PS50975"/>
    </source>
</evidence>
<dbReference type="InterPro" id="IPR013815">
    <property type="entry name" value="ATP_grasp_subdomain_1"/>
</dbReference>
<dbReference type="PANTHER" id="PTHR21621:SF0">
    <property type="entry name" value="BETA-CITRYLGLUTAMATE SYNTHASE B-RELATED"/>
    <property type="match status" value="1"/>
</dbReference>
<dbReference type="PROSITE" id="PS50975">
    <property type="entry name" value="ATP_GRASP"/>
    <property type="match status" value="1"/>
</dbReference>
<sequence>MTVEKTNSTTPPAGRPRNSELSITAIRIMRLRASGDETTPAQAVAHVQGMDGNRTISVFGTVDVHPERDNHHFTAEAWAAVETLIGELVGRPVPVAGVRGVDLVLDPVTSRLETEIKAAARAAQAAGVLHRPIRRRARRVARMGVNIVRRRRIRPASEVRVSRLLPVAALRAALIGAAESVATGVTQGTNGRQSWYAGELTEFYDTHVDRVGRYACAPPPAQPSIDGQSANTFPDVEYVGLLPKDGTKGHLLEREALRYGLNSVRFPNGTFLVSDADGRQLNFKWGRSPIASGVSLSICSYKEATRRLLAQVDVPVPRGRVFGADQLDKALDYADRIGYPVVCKPVAGLRGIGVVTNVRSREELVVALDLYAKSQLGSDDFVIEQHVTGSDYRIVVIGGEVVAAVVREPASVIGDGVHTIVDLIEYKNRIRALNPHLRSRRIQFSDAMRYQLAQAGLTFASVPEPGQVVTLANSANLSTGGDSFEVAHELHPSIRETAVRAVEAIPGLGFCGLDMLIDDHRKPINEQSATVIELNAHAAIGSAQYPMWGTPTPVAKLFFEQCAKAYDITLPETQADRLSVRTVVRGKVTGVAFRRWFRRRAERFGVAGHIENTGRKEVTILMDGPADAVSALVYLAILGPRKSGPTSVTTTHVLPFEDAGFRILRGASLDRARRLPGRLARRSVAVLRGGSQEPEDPPEDVQAVNPGADSR</sequence>
<evidence type="ECO:0000313" key="7">
    <source>
        <dbReference type="EMBL" id="NDL57420.1"/>
    </source>
</evidence>
<evidence type="ECO:0000259" key="6">
    <source>
        <dbReference type="PROSITE" id="PS51160"/>
    </source>
</evidence>
<comment type="catalytic activity">
    <reaction evidence="2">
        <text>an acyl phosphate + H2O = a carboxylate + phosphate + H(+)</text>
        <dbReference type="Rhea" id="RHEA:14965"/>
        <dbReference type="ChEBI" id="CHEBI:15377"/>
        <dbReference type="ChEBI" id="CHEBI:15378"/>
        <dbReference type="ChEBI" id="CHEBI:29067"/>
        <dbReference type="ChEBI" id="CHEBI:43474"/>
        <dbReference type="ChEBI" id="CHEBI:59918"/>
        <dbReference type="EC" id="3.6.1.7"/>
    </reaction>
</comment>
<comment type="caution">
    <text evidence="7">The sequence shown here is derived from an EMBL/GenBank/DDBJ whole genome shotgun (WGS) entry which is preliminary data.</text>
</comment>
<evidence type="ECO:0000256" key="4">
    <source>
        <dbReference type="SAM" id="MobiDB-lite"/>
    </source>
</evidence>
<dbReference type="InterPro" id="IPR036046">
    <property type="entry name" value="Acylphosphatase-like_dom_sf"/>
</dbReference>
<dbReference type="GO" id="GO:0005737">
    <property type="term" value="C:cytoplasm"/>
    <property type="evidence" value="ECO:0007669"/>
    <property type="project" value="TreeGrafter"/>
</dbReference>
<dbReference type="PROSITE" id="PS51160">
    <property type="entry name" value="ACYLPHOSPHATASE_3"/>
    <property type="match status" value="1"/>
</dbReference>
<dbReference type="GO" id="GO:0018169">
    <property type="term" value="F:ribosomal S6-glutamic acid ligase activity"/>
    <property type="evidence" value="ECO:0007669"/>
    <property type="project" value="TreeGrafter"/>
</dbReference>
<evidence type="ECO:0000256" key="3">
    <source>
        <dbReference type="RuleBase" id="RU004168"/>
    </source>
</evidence>
<dbReference type="SUPFAM" id="SSF54975">
    <property type="entry name" value="Acylphosphatase/BLUF domain-like"/>
    <property type="match status" value="1"/>
</dbReference>
<reference evidence="7 8" key="1">
    <citation type="submission" date="2019-11" db="EMBL/GenBank/DDBJ databases">
        <authorList>
            <person name="Li X.-J."/>
            <person name="Feng X.-M."/>
        </authorList>
    </citation>
    <scope>NUCLEOTIDE SEQUENCE [LARGE SCALE GENOMIC DNA]</scope>
    <source>
        <strain evidence="7 8">XMNu-373</strain>
    </source>
</reference>
<dbReference type="Pfam" id="PF08443">
    <property type="entry name" value="RimK"/>
    <property type="match status" value="1"/>
</dbReference>
<feature type="domain" description="ATP-grasp" evidence="5">
    <location>
        <begin position="306"/>
        <end position="563"/>
    </location>
</feature>
<dbReference type="Gene3D" id="3.30.470.20">
    <property type="entry name" value="ATP-grasp fold, B domain"/>
    <property type="match status" value="1"/>
</dbReference>
<dbReference type="EC" id="3.6.1.7" evidence="2"/>
<dbReference type="InterPro" id="IPR011761">
    <property type="entry name" value="ATP-grasp"/>
</dbReference>
<proteinExistence type="inferred from homology"/>
<evidence type="ECO:0000256" key="1">
    <source>
        <dbReference type="PROSITE-ProRule" id="PRU00409"/>
    </source>
</evidence>
<accession>A0A7K3M2F1</accession>
<feature type="domain" description="Acylphosphatase-like" evidence="6">
    <location>
        <begin position="579"/>
        <end position="665"/>
    </location>
</feature>
<keyword evidence="1" id="KW-0067">ATP-binding</keyword>
<feature type="active site" evidence="2">
    <location>
        <position position="612"/>
    </location>
</feature>
<feature type="active site" evidence="2">
    <location>
        <position position="594"/>
    </location>
</feature>
<dbReference type="Gene3D" id="3.30.70.100">
    <property type="match status" value="1"/>
</dbReference>
<dbReference type="GO" id="GO:0003998">
    <property type="term" value="F:acylphosphatase activity"/>
    <property type="evidence" value="ECO:0007669"/>
    <property type="project" value="UniProtKB-EC"/>
</dbReference>
<dbReference type="GO" id="GO:0009432">
    <property type="term" value="P:SOS response"/>
    <property type="evidence" value="ECO:0007669"/>
    <property type="project" value="TreeGrafter"/>
</dbReference>
<dbReference type="GO" id="GO:0005524">
    <property type="term" value="F:ATP binding"/>
    <property type="evidence" value="ECO:0007669"/>
    <property type="project" value="UniProtKB-UniRule"/>
</dbReference>
<dbReference type="Pfam" id="PF00708">
    <property type="entry name" value="Acylphosphatase"/>
    <property type="match status" value="1"/>
</dbReference>
<dbReference type="Proteomes" id="UP000460435">
    <property type="component" value="Unassembled WGS sequence"/>
</dbReference>
<dbReference type="PANTHER" id="PTHR21621">
    <property type="entry name" value="RIBOSOMAL PROTEIN S6 MODIFICATION PROTEIN"/>
    <property type="match status" value="1"/>
</dbReference>
<gene>
    <name evidence="7" type="ORF">F7O44_10085</name>
</gene>
<feature type="region of interest" description="Disordered" evidence="4">
    <location>
        <begin position="687"/>
        <end position="711"/>
    </location>
</feature>
<keyword evidence="2" id="KW-0378">Hydrolase</keyword>
<name>A0A7K3M2F1_9ACTN</name>
<protein>
    <recommendedName>
        <fullName evidence="2">acylphosphatase</fullName>
        <ecNumber evidence="2">3.6.1.7</ecNumber>
    </recommendedName>
</protein>
<organism evidence="7 8">
    <name type="scientific">Phytoactinopolyspora mesophila</name>
    <dbReference type="NCBI Taxonomy" id="2650750"/>
    <lineage>
        <taxon>Bacteria</taxon>
        <taxon>Bacillati</taxon>
        <taxon>Actinomycetota</taxon>
        <taxon>Actinomycetes</taxon>
        <taxon>Jiangellales</taxon>
        <taxon>Jiangellaceae</taxon>
        <taxon>Phytoactinopolyspora</taxon>
    </lineage>
</organism>
<comment type="similarity">
    <text evidence="3">Belongs to the acylphosphatase family.</text>
</comment>
<dbReference type="GO" id="GO:0046872">
    <property type="term" value="F:metal ion binding"/>
    <property type="evidence" value="ECO:0007669"/>
    <property type="project" value="InterPro"/>
</dbReference>
<dbReference type="AlphaFoldDB" id="A0A7K3M2F1"/>
<keyword evidence="1" id="KW-0547">Nucleotide-binding</keyword>
<evidence type="ECO:0000256" key="2">
    <source>
        <dbReference type="PROSITE-ProRule" id="PRU00520"/>
    </source>
</evidence>
<dbReference type="InterPro" id="IPR001792">
    <property type="entry name" value="Acylphosphatase-like_dom"/>
</dbReference>
<dbReference type="EMBL" id="WLZY01000003">
    <property type="protein sequence ID" value="NDL57420.1"/>
    <property type="molecule type" value="Genomic_DNA"/>
</dbReference>
<dbReference type="RefSeq" id="WP_162450134.1">
    <property type="nucleotide sequence ID" value="NZ_WLZY01000003.1"/>
</dbReference>
<keyword evidence="8" id="KW-1185">Reference proteome</keyword>
<evidence type="ECO:0000313" key="8">
    <source>
        <dbReference type="Proteomes" id="UP000460435"/>
    </source>
</evidence>
<dbReference type="InterPro" id="IPR013651">
    <property type="entry name" value="ATP-grasp_RimK-type"/>
</dbReference>